<organism evidence="2 3">
    <name type="scientific">Vanrija pseudolonga</name>
    <dbReference type="NCBI Taxonomy" id="143232"/>
    <lineage>
        <taxon>Eukaryota</taxon>
        <taxon>Fungi</taxon>
        <taxon>Dikarya</taxon>
        <taxon>Basidiomycota</taxon>
        <taxon>Agaricomycotina</taxon>
        <taxon>Tremellomycetes</taxon>
        <taxon>Trichosporonales</taxon>
        <taxon>Trichosporonaceae</taxon>
        <taxon>Vanrija</taxon>
    </lineage>
</organism>
<dbReference type="Gene3D" id="3.40.30.10">
    <property type="entry name" value="Glutaredoxin"/>
    <property type="match status" value="1"/>
</dbReference>
<feature type="compositionally biased region" description="Pro residues" evidence="1">
    <location>
        <begin position="102"/>
        <end position="112"/>
    </location>
</feature>
<feature type="compositionally biased region" description="Low complexity" evidence="1">
    <location>
        <begin position="261"/>
        <end position="271"/>
    </location>
</feature>
<accession>A0AAF1BGQ0</accession>
<feature type="region of interest" description="Disordered" evidence="1">
    <location>
        <begin position="1"/>
        <end position="352"/>
    </location>
</feature>
<dbReference type="InterPro" id="IPR032801">
    <property type="entry name" value="PXL2A/B/C"/>
</dbReference>
<dbReference type="AlphaFoldDB" id="A0AAF1BGQ0"/>
<dbReference type="Proteomes" id="UP000827549">
    <property type="component" value="Chromosome 1"/>
</dbReference>
<keyword evidence="3" id="KW-1185">Reference proteome</keyword>
<evidence type="ECO:0000313" key="3">
    <source>
        <dbReference type="Proteomes" id="UP000827549"/>
    </source>
</evidence>
<dbReference type="PANTHER" id="PTHR28630">
    <property type="match status" value="1"/>
</dbReference>
<dbReference type="Pfam" id="PF13911">
    <property type="entry name" value="AhpC-TSA_2"/>
    <property type="match status" value="1"/>
</dbReference>
<sequence>MSLGATTSYSGGGTAAPQPPVPGASKHLLGVDLSASSLMARRRTPTPPPPIVVSQSTSHQLPTAHSIDDEMEALLRDAGVTQREIRIRRKKVPGSPRRSIPSPSPSPAPPSPRELLPYERDDSPSPPSSASSRNSGVWPGAEATSPPVSPKRASMIRRKPTPLLDAALAVEAERASATPPPRSPTHTPPVLLSVPGPGMPAIALPAGAGQLKRPRPAPFAAFSPPPPPADEPDAPYSPITVRPASWQRPSRTLFGEYDDGSAPAAPKSAPATIARRGQQQQQQRNAMEAVHEVDARVTVPPTPPPEPVAVLPEAAAAAPPRAEPTLPRSETMPARPPLSSADSSNSIKSLPEWLAAKPVRSSSGDGAPRSHLPRSASISSKLAIVVPSVPEEEPMPAAPSMITSPREASPATTPVAPASPTFGTVTVPEPEPMPVPMPAAAPTRGPRSPLRVTGLPHGAKRLSGSSLDGEHTDSEYFSEVSEKPAPAVPAPGSTVSALDSEIRTPTGATFHSGTVDEEPSTVRRAYRVSRVETEPSTSDEERDDDDDEEYASAEDHLQAPVARVEMPVPRPLASPATVRSEPVGEHVRAVGAGVPKPRSLEDSAVGAAGTLHPGSLPARKVSLANNNLTPTSSKGAKMKGSVSSRSAGRRAPTTTHGLDYEAFEDEYPSDDSVEPKQSGKSKSLPFSVFRAPSARTLWEASQRTVTDDEGKKVAFGDLFPSYDGGAQKTVMVFVRHFWCGACQNYMEFSLANVDPEIVRQHNIRVVLIGCGSWKAIKAYKALFNCQYEMYTDRSRKIYKLMG</sequence>
<dbReference type="InterPro" id="IPR036249">
    <property type="entry name" value="Thioredoxin-like_sf"/>
</dbReference>
<protein>
    <submittedName>
        <fullName evidence="2">Thioredoxin-like protein AAED1</fullName>
    </submittedName>
</protein>
<feature type="compositionally biased region" description="Polar residues" evidence="1">
    <location>
        <begin position="53"/>
        <end position="63"/>
    </location>
</feature>
<feature type="compositionally biased region" description="Low complexity" evidence="1">
    <location>
        <begin position="308"/>
        <end position="328"/>
    </location>
</feature>
<feature type="region of interest" description="Disordered" evidence="1">
    <location>
        <begin position="392"/>
        <end position="684"/>
    </location>
</feature>
<dbReference type="PANTHER" id="PTHR28630:SF3">
    <property type="entry name" value="PEROXIREDOXIN-LIKE 2C"/>
    <property type="match status" value="1"/>
</dbReference>
<name>A0AAF1BGQ0_9TREE</name>
<feature type="compositionally biased region" description="Acidic residues" evidence="1">
    <location>
        <begin position="661"/>
        <end position="672"/>
    </location>
</feature>
<dbReference type="SUPFAM" id="SSF52833">
    <property type="entry name" value="Thioredoxin-like"/>
    <property type="match status" value="1"/>
</dbReference>
<gene>
    <name evidence="2" type="primary">Aaed1</name>
    <name evidence="2" type="ORF">LOC62_01G000203</name>
</gene>
<feature type="compositionally biased region" description="Low complexity" evidence="1">
    <location>
        <begin position="640"/>
        <end position="651"/>
    </location>
</feature>
<feature type="compositionally biased region" description="Pro residues" evidence="1">
    <location>
        <begin position="178"/>
        <end position="187"/>
    </location>
</feature>
<proteinExistence type="predicted"/>
<evidence type="ECO:0000313" key="2">
    <source>
        <dbReference type="EMBL" id="WOO76575.1"/>
    </source>
</evidence>
<dbReference type="GeneID" id="87803462"/>
<feature type="compositionally biased region" description="Pro residues" evidence="1">
    <location>
        <begin position="429"/>
        <end position="439"/>
    </location>
</feature>
<feature type="compositionally biased region" description="Polar residues" evidence="1">
    <location>
        <begin position="623"/>
        <end position="634"/>
    </location>
</feature>
<evidence type="ECO:0000256" key="1">
    <source>
        <dbReference type="SAM" id="MobiDB-lite"/>
    </source>
</evidence>
<dbReference type="RefSeq" id="XP_062622607.1">
    <property type="nucleotide sequence ID" value="XM_062766624.1"/>
</dbReference>
<reference evidence="2" key="1">
    <citation type="submission" date="2023-10" db="EMBL/GenBank/DDBJ databases">
        <authorList>
            <person name="Noh H."/>
        </authorList>
    </citation>
    <scope>NUCLEOTIDE SEQUENCE</scope>
    <source>
        <strain evidence="2">DUCC4014</strain>
    </source>
</reference>
<feature type="compositionally biased region" description="Acidic residues" evidence="1">
    <location>
        <begin position="537"/>
        <end position="552"/>
    </location>
</feature>
<feature type="compositionally biased region" description="Low complexity" evidence="1">
    <location>
        <begin position="398"/>
        <end position="428"/>
    </location>
</feature>
<dbReference type="EMBL" id="CP086714">
    <property type="protein sequence ID" value="WOO76575.1"/>
    <property type="molecule type" value="Genomic_DNA"/>
</dbReference>